<dbReference type="InterPro" id="IPR037665">
    <property type="entry name" value="Nucleoporin_S59-like"/>
</dbReference>
<reference evidence="1" key="1">
    <citation type="submission" date="2020-11" db="EMBL/GenBank/DDBJ databases">
        <authorList>
            <consortium name="DOE Joint Genome Institute"/>
            <person name="Ahrendt S."/>
            <person name="Riley R."/>
            <person name="Andreopoulos W."/>
            <person name="Labutti K."/>
            <person name="Pangilinan J."/>
            <person name="Ruiz-Duenas F.J."/>
            <person name="Barrasa J.M."/>
            <person name="Sanchez-Garcia M."/>
            <person name="Camarero S."/>
            <person name="Miyauchi S."/>
            <person name="Serrano A."/>
            <person name="Linde D."/>
            <person name="Babiker R."/>
            <person name="Drula E."/>
            <person name="Ayuso-Fernandez I."/>
            <person name="Pacheco R."/>
            <person name="Padilla G."/>
            <person name="Ferreira P."/>
            <person name="Barriuso J."/>
            <person name="Kellner H."/>
            <person name="Castanera R."/>
            <person name="Alfaro M."/>
            <person name="Ramirez L."/>
            <person name="Pisabarro A.G."/>
            <person name="Kuo A."/>
            <person name="Tritt A."/>
            <person name="Lipzen A."/>
            <person name="He G."/>
            <person name="Yan M."/>
            <person name="Ng V."/>
            <person name="Cullen D."/>
            <person name="Martin F."/>
            <person name="Rosso M.-N."/>
            <person name="Henrissat B."/>
            <person name="Hibbett D."/>
            <person name="Martinez A.T."/>
            <person name="Grigoriev I.V."/>
        </authorList>
    </citation>
    <scope>NUCLEOTIDE SEQUENCE</scope>
    <source>
        <strain evidence="1">CBS 506.95</strain>
    </source>
</reference>
<dbReference type="EMBL" id="MU157894">
    <property type="protein sequence ID" value="KAF9524734.1"/>
    <property type="molecule type" value="Genomic_DNA"/>
</dbReference>
<dbReference type="GO" id="GO:0034398">
    <property type="term" value="P:telomere tethering at nuclear periphery"/>
    <property type="evidence" value="ECO:0007669"/>
    <property type="project" value="TreeGrafter"/>
</dbReference>
<gene>
    <name evidence="1" type="ORF">CPB83DRAFT_797510</name>
</gene>
<evidence type="ECO:0000313" key="1">
    <source>
        <dbReference type="EMBL" id="KAF9524734.1"/>
    </source>
</evidence>
<sequence length="277" mass="29905">MSADSQFMSIAVALGTPSKSFEEVRVEDYLRFYQTTGGHPPPVPQEPTDEFQRKTLNLPPLFKPQTNLVPPTTSSTANPVVSATDGSGLGSTSTVATLFSKPKITNPTDIPLGQEFKMHIIASERYQCIVCMPEYEGFSTEELRYYAYMRGNINSPIPITMDPFVPLNKDSPAPTPVSNADGVSDENLQSQCALPDFARHSPEELRVAYLLYGREMTSAELLGPAAPTITPAATPVAPVPTRPSLFGTPTISQPVPPPIIATSGPAISTPKFSFGFR</sequence>
<keyword evidence="2" id="KW-1185">Reference proteome</keyword>
<dbReference type="GO" id="GO:0003723">
    <property type="term" value="F:RNA binding"/>
    <property type="evidence" value="ECO:0007669"/>
    <property type="project" value="TreeGrafter"/>
</dbReference>
<dbReference type="AlphaFoldDB" id="A0A9P6JLI9"/>
<dbReference type="Proteomes" id="UP000807306">
    <property type="component" value="Unassembled WGS sequence"/>
</dbReference>
<proteinExistence type="predicted"/>
<dbReference type="GO" id="GO:0000973">
    <property type="term" value="P:post-transcriptional tethering of RNA polymerase II gene DNA at nuclear periphery"/>
    <property type="evidence" value="ECO:0007669"/>
    <property type="project" value="TreeGrafter"/>
</dbReference>
<dbReference type="GO" id="GO:0044614">
    <property type="term" value="C:nuclear pore cytoplasmic filaments"/>
    <property type="evidence" value="ECO:0007669"/>
    <property type="project" value="TreeGrafter"/>
</dbReference>
<accession>A0A9P6JLI9</accession>
<dbReference type="GO" id="GO:0006405">
    <property type="term" value="P:RNA export from nucleus"/>
    <property type="evidence" value="ECO:0007669"/>
    <property type="project" value="TreeGrafter"/>
</dbReference>
<dbReference type="PANTHER" id="PTHR23198:SF6">
    <property type="entry name" value="NUCLEAR PORE COMPLEX PROTEIN NUP98-NUP96"/>
    <property type="match status" value="1"/>
</dbReference>
<protein>
    <submittedName>
        <fullName evidence="1">Uncharacterized protein</fullName>
    </submittedName>
</protein>
<evidence type="ECO:0000313" key="2">
    <source>
        <dbReference type="Proteomes" id="UP000807306"/>
    </source>
</evidence>
<dbReference type="PANTHER" id="PTHR23198">
    <property type="entry name" value="NUCLEOPORIN"/>
    <property type="match status" value="1"/>
</dbReference>
<name>A0A9P6JLI9_9AGAR</name>
<comment type="caution">
    <text evidence="1">The sequence shown here is derived from an EMBL/GenBank/DDBJ whole genome shotgun (WGS) entry which is preliminary data.</text>
</comment>
<dbReference type="GO" id="GO:0006606">
    <property type="term" value="P:protein import into nucleus"/>
    <property type="evidence" value="ECO:0007669"/>
    <property type="project" value="TreeGrafter"/>
</dbReference>
<dbReference type="GO" id="GO:0017056">
    <property type="term" value="F:structural constituent of nuclear pore"/>
    <property type="evidence" value="ECO:0007669"/>
    <property type="project" value="TreeGrafter"/>
</dbReference>
<dbReference type="Gene3D" id="1.10.10.2360">
    <property type="match status" value="1"/>
</dbReference>
<organism evidence="1 2">
    <name type="scientific">Crepidotus variabilis</name>
    <dbReference type="NCBI Taxonomy" id="179855"/>
    <lineage>
        <taxon>Eukaryota</taxon>
        <taxon>Fungi</taxon>
        <taxon>Dikarya</taxon>
        <taxon>Basidiomycota</taxon>
        <taxon>Agaricomycotina</taxon>
        <taxon>Agaricomycetes</taxon>
        <taxon>Agaricomycetidae</taxon>
        <taxon>Agaricales</taxon>
        <taxon>Agaricineae</taxon>
        <taxon>Crepidotaceae</taxon>
        <taxon>Crepidotus</taxon>
    </lineage>
</organism>
<dbReference type="OrthoDB" id="3234974at2759"/>
<dbReference type="GO" id="GO:0008139">
    <property type="term" value="F:nuclear localization sequence binding"/>
    <property type="evidence" value="ECO:0007669"/>
    <property type="project" value="TreeGrafter"/>
</dbReference>